<name>A0A0L0V200_9BASI</name>
<evidence type="ECO:0000256" key="2">
    <source>
        <dbReference type="SAM" id="SignalP"/>
    </source>
</evidence>
<protein>
    <recommendedName>
        <fullName evidence="5">GCF C-terminal domain-containing protein</fullName>
    </recommendedName>
</protein>
<feature type="signal peptide" evidence="2">
    <location>
        <begin position="1"/>
        <end position="22"/>
    </location>
</feature>
<dbReference type="OrthoDB" id="2497021at2759"/>
<keyword evidence="2" id="KW-0732">Signal</keyword>
<feature type="region of interest" description="Disordered" evidence="1">
    <location>
        <begin position="133"/>
        <end position="172"/>
    </location>
</feature>
<evidence type="ECO:0000313" key="3">
    <source>
        <dbReference type="EMBL" id="KNE93327.1"/>
    </source>
</evidence>
<comment type="caution">
    <text evidence="3">The sequence shown here is derived from an EMBL/GenBank/DDBJ whole genome shotgun (WGS) entry which is preliminary data.</text>
</comment>
<evidence type="ECO:0008006" key="5">
    <source>
        <dbReference type="Google" id="ProtNLM"/>
    </source>
</evidence>
<evidence type="ECO:0000256" key="1">
    <source>
        <dbReference type="SAM" id="MobiDB-lite"/>
    </source>
</evidence>
<proteinExistence type="predicted"/>
<keyword evidence="4" id="KW-1185">Reference proteome</keyword>
<dbReference type="EMBL" id="AJIL01000139">
    <property type="protein sequence ID" value="KNE93327.1"/>
    <property type="molecule type" value="Genomic_DNA"/>
</dbReference>
<sequence length="606" mass="69294">MQGYLRPSLLLLVWFLEDPVIGTGPYESTIFSQTGCSFAANERPTPREPLELFPLHPEGRHEEEILHDLEEGRTLKRPWSATNTNYNNYYEESYAIGQHQSMPSSRTIFPSWMTSSPSDKVTLTHETHQLQPFSVAQKSSPSPLGSSSKHKNPGNNSERARLDIGGDKIPVNNSKRARLDIGDENAVAHGFPLLESSSIPARAEASRTTAGSSEPGGMSLPSQLLQLEGESAEERWNWCLLRENMQLSRDHSCQILNWSTPAIEPNPAVASHFMADEFLKAISRFQASPILEAMHKSHLILIPFVYKLMIKPISTETWARILLVWRRMWMDSDFQPFQAPHEVLRKFLWVSDFITESTIPQLFENAVGILDGSRLKNSLHLTTHQARTIRLLSDGRRKLEYITGDQQEALFHVKRICAEECIPITPMFEHENQYPSSVRMMAILNRLESKARFISPPGSEIEKTREIVQQRTPFFWSQNLWEQTLVGRSGENFPYLTCFPGHFKPRLEKLFRLVNFNPITLSRSSSTSSTLPQSEMDKVIKRMNGRFKSITAYPRHQPPGFLPEIIRSFYLQEFKFISDKRSGKILSDRNRRKIKTSLAEKSTLLA</sequence>
<dbReference type="Proteomes" id="UP000054564">
    <property type="component" value="Unassembled WGS sequence"/>
</dbReference>
<reference evidence="4" key="1">
    <citation type="submission" date="2014-03" db="EMBL/GenBank/DDBJ databases">
        <title>The Genome Sequence of Puccinia striiformis f. sp. tritici PST-78.</title>
        <authorList>
            <consortium name="The Broad Institute Genome Sequencing Platform"/>
            <person name="Cuomo C."/>
            <person name="Hulbert S."/>
            <person name="Chen X."/>
            <person name="Walker B."/>
            <person name="Young S.K."/>
            <person name="Zeng Q."/>
            <person name="Gargeya S."/>
            <person name="Fitzgerald M."/>
            <person name="Haas B."/>
            <person name="Abouelleil A."/>
            <person name="Alvarado L."/>
            <person name="Arachchi H.M."/>
            <person name="Berlin A.M."/>
            <person name="Chapman S.B."/>
            <person name="Goldberg J."/>
            <person name="Griggs A."/>
            <person name="Gujja S."/>
            <person name="Hansen M."/>
            <person name="Howarth C."/>
            <person name="Imamovic A."/>
            <person name="Larimer J."/>
            <person name="McCowan C."/>
            <person name="Montmayeur A."/>
            <person name="Murphy C."/>
            <person name="Neiman D."/>
            <person name="Pearson M."/>
            <person name="Priest M."/>
            <person name="Roberts A."/>
            <person name="Saif S."/>
            <person name="Shea T."/>
            <person name="Sisk P."/>
            <person name="Sykes S."/>
            <person name="Wortman J."/>
            <person name="Nusbaum C."/>
            <person name="Birren B."/>
        </authorList>
    </citation>
    <scope>NUCLEOTIDE SEQUENCE [LARGE SCALE GENOMIC DNA]</scope>
    <source>
        <strain evidence="4">race PST-78</strain>
    </source>
</reference>
<accession>A0A0L0V200</accession>
<evidence type="ECO:0000313" key="4">
    <source>
        <dbReference type="Proteomes" id="UP000054564"/>
    </source>
</evidence>
<feature type="region of interest" description="Disordered" evidence="1">
    <location>
        <begin position="199"/>
        <end position="219"/>
    </location>
</feature>
<feature type="chain" id="PRO_5005549687" description="GCF C-terminal domain-containing protein" evidence="2">
    <location>
        <begin position="23"/>
        <end position="606"/>
    </location>
</feature>
<organism evidence="3 4">
    <name type="scientific">Puccinia striiformis f. sp. tritici PST-78</name>
    <dbReference type="NCBI Taxonomy" id="1165861"/>
    <lineage>
        <taxon>Eukaryota</taxon>
        <taxon>Fungi</taxon>
        <taxon>Dikarya</taxon>
        <taxon>Basidiomycota</taxon>
        <taxon>Pucciniomycotina</taxon>
        <taxon>Pucciniomycetes</taxon>
        <taxon>Pucciniales</taxon>
        <taxon>Pucciniaceae</taxon>
        <taxon>Puccinia</taxon>
    </lineage>
</organism>
<dbReference type="AlphaFoldDB" id="A0A0L0V200"/>
<gene>
    <name evidence="3" type="ORF">PSTG_13269</name>
</gene>